<comment type="subcellular location">
    <subcellularLocation>
        <location evidence="1">Membrane</location>
        <topology evidence="1">Multi-pass membrane protein</topology>
    </subcellularLocation>
</comment>
<dbReference type="SMART" id="SM00248">
    <property type="entry name" value="ANK"/>
    <property type="match status" value="6"/>
</dbReference>
<dbReference type="PROSITE" id="PS50297">
    <property type="entry name" value="ANK_REP_REGION"/>
    <property type="match status" value="4"/>
</dbReference>
<comment type="pathway">
    <text evidence="2 15">Metabolic intermediate biosynthesis; chorismate biosynthesis; chorismate from D-erythrose 4-phosphate and phosphoenolpyruvate: step 1/7.</text>
</comment>
<evidence type="ECO:0000256" key="16">
    <source>
        <dbReference type="SAM" id="MobiDB-lite"/>
    </source>
</evidence>
<comment type="catalytic activity">
    <reaction evidence="12">
        <text>L-cysteinyl-[protein] + hexadecanoyl-CoA = S-hexadecanoyl-L-cysteinyl-[protein] + CoA</text>
        <dbReference type="Rhea" id="RHEA:36683"/>
        <dbReference type="Rhea" id="RHEA-COMP:10131"/>
        <dbReference type="Rhea" id="RHEA-COMP:11032"/>
        <dbReference type="ChEBI" id="CHEBI:29950"/>
        <dbReference type="ChEBI" id="CHEBI:57287"/>
        <dbReference type="ChEBI" id="CHEBI:57379"/>
        <dbReference type="ChEBI" id="CHEBI:74151"/>
        <dbReference type="EC" id="2.3.1.225"/>
    </reaction>
</comment>
<feature type="binding site" evidence="13">
    <location>
        <position position="1131"/>
    </location>
    <ligand>
        <name>Mn(2+)</name>
        <dbReference type="ChEBI" id="CHEBI:29035"/>
    </ligand>
</feature>
<feature type="transmembrane region" description="Helical" evidence="17">
    <location>
        <begin position="310"/>
        <end position="332"/>
    </location>
</feature>
<feature type="domain" description="Palmitoyltransferase DHHC" evidence="18">
    <location>
        <begin position="425"/>
        <end position="566"/>
    </location>
</feature>
<dbReference type="Gene3D" id="1.25.40.20">
    <property type="entry name" value="Ankyrin repeat-containing domain"/>
    <property type="match status" value="1"/>
</dbReference>
<feature type="transmembrane region" description="Helical" evidence="17">
    <location>
        <begin position="287"/>
        <end position="304"/>
    </location>
</feature>
<feature type="repeat" description="ANK" evidence="14">
    <location>
        <begin position="77"/>
        <end position="109"/>
    </location>
</feature>
<protein>
    <recommendedName>
        <fullName evidence="15">Phospho-2-dehydro-3-deoxyheptonate aldolase</fullName>
        <ecNumber evidence="15">2.5.1.54</ecNumber>
    </recommendedName>
</protein>
<feature type="repeat" description="ANK" evidence="14">
    <location>
        <begin position="210"/>
        <end position="242"/>
    </location>
</feature>
<comment type="catalytic activity">
    <reaction evidence="11 15">
        <text>D-erythrose 4-phosphate + phosphoenolpyruvate + H2O = 7-phospho-2-dehydro-3-deoxy-D-arabino-heptonate + phosphate</text>
        <dbReference type="Rhea" id="RHEA:14717"/>
        <dbReference type="ChEBI" id="CHEBI:15377"/>
        <dbReference type="ChEBI" id="CHEBI:16897"/>
        <dbReference type="ChEBI" id="CHEBI:43474"/>
        <dbReference type="ChEBI" id="CHEBI:58394"/>
        <dbReference type="ChEBI" id="CHEBI:58702"/>
        <dbReference type="EC" id="2.5.1.54"/>
    </reaction>
</comment>
<evidence type="ECO:0000313" key="20">
    <source>
        <dbReference type="Proteomes" id="UP000789831"/>
    </source>
</evidence>
<feature type="binding site" evidence="13">
    <location>
        <position position="799"/>
    </location>
    <ligand>
        <name>Mn(2+)</name>
        <dbReference type="ChEBI" id="CHEBI:29035"/>
    </ligand>
</feature>
<dbReference type="Pfam" id="PF01529">
    <property type="entry name" value="DHHC"/>
    <property type="match status" value="1"/>
</dbReference>
<comment type="caution">
    <text evidence="19">The sequence shown here is derived from an EMBL/GenBank/DDBJ whole genome shotgun (WGS) entry which is preliminary data.</text>
</comment>
<keyword evidence="13" id="KW-0104">Cadmium</keyword>
<dbReference type="GO" id="GO:0019706">
    <property type="term" value="F:protein-cysteine S-palmitoyltransferase activity"/>
    <property type="evidence" value="ECO:0007669"/>
    <property type="project" value="UniProtKB-EC"/>
</dbReference>
<dbReference type="SUPFAM" id="SSF48403">
    <property type="entry name" value="Ankyrin repeat"/>
    <property type="match status" value="1"/>
</dbReference>
<dbReference type="GO" id="GO:0008652">
    <property type="term" value="P:amino acid biosynthetic process"/>
    <property type="evidence" value="ECO:0007669"/>
    <property type="project" value="UniProtKB-KW"/>
</dbReference>
<feature type="repeat" description="ANK" evidence="14">
    <location>
        <begin position="114"/>
        <end position="143"/>
    </location>
</feature>
<keyword evidence="15" id="KW-0057">Aromatic amino acid biosynthesis</keyword>
<evidence type="ECO:0000256" key="8">
    <source>
        <dbReference type="ARBA" id="ARBA00023136"/>
    </source>
</evidence>
<dbReference type="PRINTS" id="PR01415">
    <property type="entry name" value="ANKYRIN"/>
</dbReference>
<evidence type="ECO:0000256" key="13">
    <source>
        <dbReference type="PIRSR" id="PIRSR602480-1"/>
    </source>
</evidence>
<dbReference type="GO" id="GO:0009073">
    <property type="term" value="P:aromatic amino acid family biosynthetic process"/>
    <property type="evidence" value="ECO:0007669"/>
    <property type="project" value="UniProtKB-KW"/>
</dbReference>
<gene>
    <name evidence="19" type="ORF">AGERDE_LOCUS818</name>
</gene>
<evidence type="ECO:0000256" key="7">
    <source>
        <dbReference type="ARBA" id="ARBA00022989"/>
    </source>
</evidence>
<evidence type="ECO:0000256" key="14">
    <source>
        <dbReference type="PROSITE-ProRule" id="PRU00023"/>
    </source>
</evidence>
<keyword evidence="10" id="KW-0449">Lipoprotein</keyword>
<dbReference type="InterPro" id="IPR001594">
    <property type="entry name" value="Palmitoyltrfase_DHHC"/>
</dbReference>
<dbReference type="InterPro" id="IPR002480">
    <property type="entry name" value="DAHP_synth_2"/>
</dbReference>
<evidence type="ECO:0000256" key="9">
    <source>
        <dbReference type="ARBA" id="ARBA00023139"/>
    </source>
</evidence>
<accession>A0A9N8V1A6</accession>
<evidence type="ECO:0000256" key="12">
    <source>
        <dbReference type="ARBA" id="ARBA00048048"/>
    </source>
</evidence>
<evidence type="ECO:0000256" key="5">
    <source>
        <dbReference type="ARBA" id="ARBA00022679"/>
    </source>
</evidence>
<dbReference type="InterPro" id="IPR013785">
    <property type="entry name" value="Aldolase_TIM"/>
</dbReference>
<evidence type="ECO:0000256" key="4">
    <source>
        <dbReference type="ARBA" id="ARBA00010104"/>
    </source>
</evidence>
<keyword evidence="14" id="KW-0040">ANK repeat</keyword>
<evidence type="ECO:0000256" key="1">
    <source>
        <dbReference type="ARBA" id="ARBA00004141"/>
    </source>
</evidence>
<comment type="similarity">
    <text evidence="4">Belongs to the DHHC palmitoyltransferase family. AKR/ZDHHC17 subfamily.</text>
</comment>
<proteinExistence type="inferred from homology"/>
<dbReference type="InterPro" id="IPR036770">
    <property type="entry name" value="Ankyrin_rpt-contain_sf"/>
</dbReference>
<dbReference type="Gene3D" id="3.20.20.70">
    <property type="entry name" value="Aldolase class I"/>
    <property type="match status" value="1"/>
</dbReference>
<comment type="cofactor">
    <cofactor evidence="13">
        <name>Mn(2+)</name>
        <dbReference type="ChEBI" id="CHEBI:29035"/>
    </cofactor>
    <cofactor evidence="13">
        <name>Co(2+)</name>
        <dbReference type="ChEBI" id="CHEBI:48828"/>
    </cofactor>
    <cofactor evidence="13">
        <name>Cd(2+)</name>
        <dbReference type="ChEBI" id="CHEBI:48775"/>
    </cofactor>
    <text evidence="13">Binds 1 divalent cation per subunit. The enzyme is active with manganese, cobalt or cadmium ions.</text>
</comment>
<evidence type="ECO:0000256" key="10">
    <source>
        <dbReference type="ARBA" id="ARBA00023288"/>
    </source>
</evidence>
<dbReference type="InterPro" id="IPR002110">
    <property type="entry name" value="Ankyrin_rpt"/>
</dbReference>
<dbReference type="EC" id="2.5.1.54" evidence="15"/>
<sequence>MNGTTNAPGGLIISAAKPTVSVSNRDVESETIANIIAREEDSSAAITLHQAAQHGNLHATQHLIESGQAKATDRDALDVTALHWAAINNHVLVAKYLIDHGAEVDAFGGDLVATPLHWASRSGHLSILTLLINHGANPNLRDSQGFNGLHLATHSSNTMLVLYLLFQDMDIDTPDSLQHTPLMWAAYQGDPMTVDLLLRSGASVDKRDSAKFTPLHWAVVKGNNMCLRKLIEAGADINAKEENGKTPADMSRESKAMKVWERALRETGRKKDGRTKPYLFDQRTTHTVIYILPFLILLITLQTLCHFPWFIGLPLAIAEFFGCHVAIFRILIKAQTPDAMMRTPYFSSLFQASAFWVGVTWLTKVLIPTSFLYITNIVFVSSYIFAMYCFYRAVLADPGFIPKLTSHEEQKQLVIELANREMLDTRHLCTTCLIKKPLRSKHCKLCDRCVARFDHHCPWIFNCIGLSMLVHNNKTDVFDCLKCFNISLNIIIFPVSLDLLIESPAYEPIPQQPCVLTTTLCGFFQYDTWTTSLTIWISIQLSWSFGLLIMQSIQIASAKTTNEMANFHRYSYFGQRTGSNVREQIMATLAAGPGASDAAQVGDRDGNDVTGRGNEEGGFGDHARVLNDVYERTSNDSLHRQHNHGILKFFGSRSPRGSGLNRAHGNHYNSSNPFDFGCWYNCVDFWTEGRGGMLHNVDWLGLFDVPLVERNNNVAMRRNGGQHSIMTSNNGISDWSPSSWQKKPIKQDVIYENQEHLKQVLTRLSILPPLVSPNEIKKIRHQLSLVATRKAFLLQGGDCAELFEYCSKEPIESKLKVLLQMSLVLTWGARIPVVRIARMAGQYAKPRSKPTEIYEGKEIPSFRGDNVNGFDPSDRNPDPERLVGAYFHSAATLNYVRSIISSGFADLHRPSEWSLHHVRSNGIRQEYQQIIDRLTDTLDFMKTIGVDSPVSPAASILNTVDLFMSHEGLLLEYEQSLTRQFKDPESGQEKWYNLGAHFIWIGDRTRQIDGAHVEYFRGIENPIGIKIGPTMKPQELRELLDVVNPDKEVGKVTLITRYGATEVDKHLPGHIQALKDSGHIVVWACDPMHGNTKQSLSGVKTRHFNSIIEELSKTIKIHKANDSHMNGVHFELTGDRVTECIGGSMQLLDSDLPLNYKTYCDPRLNYEQSLDVAFLIAKYYEKERDGSYLPSL</sequence>
<feature type="region of interest" description="Disordered" evidence="16">
    <location>
        <begin position="595"/>
        <end position="620"/>
    </location>
</feature>
<evidence type="ECO:0000256" key="3">
    <source>
        <dbReference type="ARBA" id="ARBA00008911"/>
    </source>
</evidence>
<evidence type="ECO:0000313" key="19">
    <source>
        <dbReference type="EMBL" id="CAG8437965.1"/>
    </source>
</evidence>
<evidence type="ECO:0000256" key="15">
    <source>
        <dbReference type="RuleBase" id="RU363071"/>
    </source>
</evidence>
<evidence type="ECO:0000256" key="17">
    <source>
        <dbReference type="SAM" id="Phobius"/>
    </source>
</evidence>
<keyword evidence="9" id="KW-0564">Palmitate</keyword>
<keyword evidence="13" id="KW-0170">Cobalt</keyword>
<keyword evidence="15" id="KW-0028">Amino-acid biosynthesis</keyword>
<dbReference type="Proteomes" id="UP000789831">
    <property type="component" value="Unassembled WGS sequence"/>
</dbReference>
<feature type="binding site" evidence="13">
    <location>
        <position position="1057"/>
    </location>
    <ligand>
        <name>phosphoenolpyruvate</name>
        <dbReference type="ChEBI" id="CHEBI:58702"/>
    </ligand>
</feature>
<organism evidence="19 20">
    <name type="scientific">Ambispora gerdemannii</name>
    <dbReference type="NCBI Taxonomy" id="144530"/>
    <lineage>
        <taxon>Eukaryota</taxon>
        <taxon>Fungi</taxon>
        <taxon>Fungi incertae sedis</taxon>
        <taxon>Mucoromycota</taxon>
        <taxon>Glomeromycotina</taxon>
        <taxon>Glomeromycetes</taxon>
        <taxon>Archaeosporales</taxon>
        <taxon>Ambisporaceae</taxon>
        <taxon>Ambispora</taxon>
    </lineage>
</organism>
<dbReference type="SUPFAM" id="SSF51569">
    <property type="entry name" value="Aldolase"/>
    <property type="match status" value="1"/>
</dbReference>
<dbReference type="Pfam" id="PF12796">
    <property type="entry name" value="Ank_2"/>
    <property type="match status" value="2"/>
</dbReference>
<dbReference type="GO" id="GO:0003849">
    <property type="term" value="F:3-deoxy-7-phosphoheptulonate synthase activity"/>
    <property type="evidence" value="ECO:0007669"/>
    <property type="project" value="UniProtKB-EC"/>
</dbReference>
<dbReference type="Pfam" id="PF01474">
    <property type="entry name" value="DAHP_synth_2"/>
    <property type="match status" value="1"/>
</dbReference>
<name>A0A9N8V1A6_9GLOM</name>
<feature type="binding site" evidence="13">
    <location>
        <position position="838"/>
    </location>
    <ligand>
        <name>phosphoenolpyruvate</name>
        <dbReference type="ChEBI" id="CHEBI:58702"/>
    </ligand>
</feature>
<feature type="binding site" evidence="13">
    <location>
        <position position="1026"/>
    </location>
    <ligand>
        <name>phosphoenolpyruvate</name>
        <dbReference type="ChEBI" id="CHEBI:58702"/>
    </ligand>
</feature>
<evidence type="ECO:0000256" key="2">
    <source>
        <dbReference type="ARBA" id="ARBA00004688"/>
    </source>
</evidence>
<evidence type="ECO:0000259" key="18">
    <source>
        <dbReference type="Pfam" id="PF01529"/>
    </source>
</evidence>
<feature type="compositionally biased region" description="Basic and acidic residues" evidence="16">
    <location>
        <begin position="602"/>
        <end position="620"/>
    </location>
</feature>
<dbReference type="GO" id="GO:0016020">
    <property type="term" value="C:membrane"/>
    <property type="evidence" value="ECO:0007669"/>
    <property type="project" value="UniProtKB-SubCell"/>
</dbReference>
<keyword evidence="8 17" id="KW-0472">Membrane</keyword>
<keyword evidence="13" id="KW-0464">Manganese</keyword>
<evidence type="ECO:0000256" key="6">
    <source>
        <dbReference type="ARBA" id="ARBA00022692"/>
    </source>
</evidence>
<feature type="repeat" description="ANK" evidence="14">
    <location>
        <begin position="177"/>
        <end position="209"/>
    </location>
</feature>
<keyword evidence="7 17" id="KW-1133">Transmembrane helix</keyword>
<dbReference type="PANTHER" id="PTHR21337:SF0">
    <property type="entry name" value="PHOSPHO-2-DEHYDRO-3-DEOXYHEPTONATE ALDOLASE"/>
    <property type="match status" value="1"/>
</dbReference>
<dbReference type="AlphaFoldDB" id="A0A9N8V1A6"/>
<keyword evidence="20" id="KW-1185">Reference proteome</keyword>
<evidence type="ECO:0000256" key="11">
    <source>
        <dbReference type="ARBA" id="ARBA00047508"/>
    </source>
</evidence>
<dbReference type="OrthoDB" id="2338at2759"/>
<dbReference type="PROSITE" id="PS50216">
    <property type="entry name" value="DHHC"/>
    <property type="match status" value="1"/>
</dbReference>
<feature type="binding site" evidence="13">
    <location>
        <position position="1089"/>
    </location>
    <ligand>
        <name>Mn(2+)</name>
        <dbReference type="ChEBI" id="CHEBI:29035"/>
    </ligand>
</feature>
<keyword evidence="5 15" id="KW-0808">Transferase</keyword>
<feature type="transmembrane region" description="Helical" evidence="17">
    <location>
        <begin position="370"/>
        <end position="391"/>
    </location>
</feature>
<dbReference type="EMBL" id="CAJVPL010000045">
    <property type="protein sequence ID" value="CAG8437965.1"/>
    <property type="molecule type" value="Genomic_DNA"/>
</dbReference>
<dbReference type="PROSITE" id="PS50088">
    <property type="entry name" value="ANK_REPEAT"/>
    <property type="match status" value="5"/>
</dbReference>
<feature type="repeat" description="ANK" evidence="14">
    <location>
        <begin position="144"/>
        <end position="176"/>
    </location>
</feature>
<reference evidence="19" key="1">
    <citation type="submission" date="2021-06" db="EMBL/GenBank/DDBJ databases">
        <authorList>
            <person name="Kallberg Y."/>
            <person name="Tangrot J."/>
            <person name="Rosling A."/>
        </authorList>
    </citation>
    <scope>NUCLEOTIDE SEQUENCE</scope>
    <source>
        <strain evidence="19">MT106</strain>
    </source>
</reference>
<dbReference type="PANTHER" id="PTHR21337">
    <property type="entry name" value="PHOSPHO-2-DEHYDRO-3-DEOXYHEPTONATE ALDOLASE 1, 2"/>
    <property type="match status" value="1"/>
</dbReference>
<comment type="similarity">
    <text evidence="3 15">Belongs to the class-II DAHP synthase family.</text>
</comment>
<feature type="binding site" evidence="13">
    <location>
        <position position="1161"/>
    </location>
    <ligand>
        <name>Mn(2+)</name>
        <dbReference type="ChEBI" id="CHEBI:29035"/>
    </ligand>
</feature>
<keyword evidence="6 17" id="KW-0812">Transmembrane</keyword>